<accession>A0A2W5HAT3</accession>
<dbReference type="Proteomes" id="UP000249645">
    <property type="component" value="Unassembled WGS sequence"/>
</dbReference>
<organism evidence="2 3">
    <name type="scientific">Pseudopedobacter saltans</name>
    <dbReference type="NCBI Taxonomy" id="151895"/>
    <lineage>
        <taxon>Bacteria</taxon>
        <taxon>Pseudomonadati</taxon>
        <taxon>Bacteroidota</taxon>
        <taxon>Sphingobacteriia</taxon>
        <taxon>Sphingobacteriales</taxon>
        <taxon>Sphingobacteriaceae</taxon>
        <taxon>Pseudopedobacter</taxon>
    </lineage>
</organism>
<gene>
    <name evidence="2" type="ORF">DI598_04655</name>
</gene>
<protein>
    <recommendedName>
        <fullName evidence="1">Lysozyme inhibitor LprI-like N-terminal domain-containing protein</fullName>
    </recommendedName>
</protein>
<dbReference type="Pfam" id="PF07007">
    <property type="entry name" value="LprI"/>
    <property type="match status" value="1"/>
</dbReference>
<comment type="caution">
    <text evidence="2">The sequence shown here is derived from an EMBL/GenBank/DDBJ whole genome shotgun (WGS) entry which is preliminary data.</text>
</comment>
<evidence type="ECO:0000313" key="2">
    <source>
        <dbReference type="EMBL" id="PZP50849.1"/>
    </source>
</evidence>
<evidence type="ECO:0000313" key="3">
    <source>
        <dbReference type="Proteomes" id="UP000249645"/>
    </source>
</evidence>
<feature type="domain" description="Lysozyme inhibitor LprI-like N-terminal" evidence="1">
    <location>
        <begin position="82"/>
        <end position="172"/>
    </location>
</feature>
<name>A0A2W5HAT3_9SPHI</name>
<evidence type="ECO:0000259" key="1">
    <source>
        <dbReference type="Pfam" id="PF07007"/>
    </source>
</evidence>
<dbReference type="AlphaFoldDB" id="A0A2W5HAT3"/>
<dbReference type="InterPro" id="IPR009739">
    <property type="entry name" value="LprI-like_N"/>
</dbReference>
<sequence length="183" mass="21478">MKYFTLTIISLCFYTFSFSQKDMPVEVTPAIEKKINKEVVKEIDQLKVKLSKQNDFPIANEFTIDTFRINLYQQKYMEYDWSTAGMRKATYDAANKYDSLLNKYYKKLMTILKSNDKTTLVNTQKSWITFRDNELKLIQTISKDEYSGGGTMQQLIDASSYLEIITQRAITLYQYYDRASQGL</sequence>
<reference evidence="2 3" key="1">
    <citation type="submission" date="2017-11" db="EMBL/GenBank/DDBJ databases">
        <title>Infants hospitalized years apart are colonized by the same room-sourced microbial strains.</title>
        <authorList>
            <person name="Brooks B."/>
            <person name="Olm M.R."/>
            <person name="Firek B.A."/>
            <person name="Baker R."/>
            <person name="Thomas B.C."/>
            <person name="Morowitz M.J."/>
            <person name="Banfield J.F."/>
        </authorList>
    </citation>
    <scope>NUCLEOTIDE SEQUENCE [LARGE SCALE GENOMIC DNA]</scope>
    <source>
        <strain evidence="2">S2_009_000_R2_76</strain>
    </source>
</reference>
<dbReference type="Gene3D" id="1.20.1270.180">
    <property type="match status" value="1"/>
</dbReference>
<proteinExistence type="predicted"/>
<dbReference type="EMBL" id="QFOI01000051">
    <property type="protein sequence ID" value="PZP50849.1"/>
    <property type="molecule type" value="Genomic_DNA"/>
</dbReference>